<sequence length="305" mass="36292">MVCIRIYCFIKICLILVFYFTLSFYAGTLLLLTRLVLRPFRNARTCFTKIIKGYWLSLTASVCYLYFPHPIYVAYNKDILKRKRCLIVSNHLTNLDWIFMVVVLNELGMYEELCIIMKHSLSKLPIYGYGMKCFDYIFLKRRWQDDIHILSQGLEKLKKKKNFYLLFFPEGTILDSETYEKSQKYAQDLNLAIDGTLYNPQFCLIPRVKGINKIYEVLRDEIDGVIDITLFITPYKRYLAEHYDYCDVLFSPERIPRFYVVLDEYKGKMNGEWLYRIFDSKQKSGNHHKRVLHIIGPRSKSINNV</sequence>
<dbReference type="CDD" id="cd07990">
    <property type="entry name" value="LPLAT_LCLAT1-like"/>
    <property type="match status" value="1"/>
</dbReference>
<dbReference type="HOGENOM" id="CLU_041302_0_0_1"/>
<accession>L2GQT2</accession>
<dbReference type="Proteomes" id="UP000011081">
    <property type="component" value="Unassembled WGS sequence"/>
</dbReference>
<dbReference type="GO" id="GO:0012505">
    <property type="term" value="C:endomembrane system"/>
    <property type="evidence" value="ECO:0007669"/>
    <property type="project" value="TreeGrafter"/>
</dbReference>
<name>L2GQT2_VAVCU</name>
<dbReference type="PANTHER" id="PTHR10983:SF16">
    <property type="entry name" value="LYSOCARDIOLIPIN ACYLTRANSFERASE 1"/>
    <property type="match status" value="1"/>
</dbReference>
<dbReference type="Pfam" id="PF01553">
    <property type="entry name" value="Acyltransferase"/>
    <property type="match status" value="1"/>
</dbReference>
<dbReference type="InParanoid" id="L2GQT2"/>
<reference evidence="4" key="1">
    <citation type="submission" date="2011-03" db="EMBL/GenBank/DDBJ databases">
        <title>The genome sequence of Vavraia culicis strain floridensis.</title>
        <authorList>
            <consortium name="The Broad Institute Genome Sequencing Platform"/>
            <person name="Cuomo C."/>
            <person name="Becnel J."/>
            <person name="Sanscrainte N."/>
            <person name="Young S.K."/>
            <person name="Zeng Q."/>
            <person name="Gargeya S."/>
            <person name="Fitzgerald M."/>
            <person name="Haas B."/>
            <person name="Abouelleil A."/>
            <person name="Alvarado L."/>
            <person name="Arachchi H.M."/>
            <person name="Berlin A."/>
            <person name="Chapman S.B."/>
            <person name="Gearin G."/>
            <person name="Goldberg J."/>
            <person name="Griggs A."/>
            <person name="Gujja S."/>
            <person name="Hansen M."/>
            <person name="Heiman D."/>
            <person name="Howarth C."/>
            <person name="Larimer J."/>
            <person name="Lui A."/>
            <person name="MacDonald P.J.P."/>
            <person name="McCowen C."/>
            <person name="Montmayeur A."/>
            <person name="Murphy C."/>
            <person name="Neiman D."/>
            <person name="Pearson M."/>
            <person name="Priest M."/>
            <person name="Roberts A."/>
            <person name="Saif S."/>
            <person name="Shea T."/>
            <person name="Sisk P."/>
            <person name="Stolte C."/>
            <person name="Sykes S."/>
            <person name="Wortman J."/>
            <person name="Nusbaum C."/>
            <person name="Birren B."/>
        </authorList>
    </citation>
    <scope>NUCLEOTIDE SEQUENCE [LARGE SCALE GENOMIC DNA]</scope>
    <source>
        <strain evidence="4">floridensis</strain>
    </source>
</reference>
<dbReference type="PANTHER" id="PTHR10983">
    <property type="entry name" value="1-ACYLGLYCEROL-3-PHOSPHATE ACYLTRANSFERASE-RELATED"/>
    <property type="match status" value="1"/>
</dbReference>
<feature type="transmembrane region" description="Helical" evidence="1">
    <location>
        <begin position="53"/>
        <end position="75"/>
    </location>
</feature>
<keyword evidence="3" id="KW-0808">Transferase</keyword>
<protein>
    <submittedName>
        <fullName evidence="3">1-acylglycerol-3-phosphate O-acyltransferase</fullName>
    </submittedName>
</protein>
<keyword evidence="1" id="KW-1133">Transmembrane helix</keyword>
<keyword evidence="1" id="KW-0472">Membrane</keyword>
<feature type="domain" description="Phospholipid/glycerol acyltransferase" evidence="2">
    <location>
        <begin position="85"/>
        <end position="196"/>
    </location>
</feature>
<dbReference type="FunCoup" id="L2GQT2">
    <property type="interactions" value="81"/>
</dbReference>
<keyword evidence="3" id="KW-0012">Acyltransferase</keyword>
<dbReference type="InterPro" id="IPR002123">
    <property type="entry name" value="Plipid/glycerol_acylTrfase"/>
</dbReference>
<feature type="transmembrane region" description="Helical" evidence="1">
    <location>
        <begin position="12"/>
        <end position="33"/>
    </location>
</feature>
<dbReference type="VEuPathDB" id="MicrosporidiaDB:VCUG_02501"/>
<dbReference type="RefSeq" id="XP_008075508.1">
    <property type="nucleotide sequence ID" value="XM_008077317.1"/>
</dbReference>
<dbReference type="OMA" id="ELCIIMK"/>
<dbReference type="SMART" id="SM00563">
    <property type="entry name" value="PlsC"/>
    <property type="match status" value="1"/>
</dbReference>
<keyword evidence="4" id="KW-1185">Reference proteome</keyword>
<dbReference type="SUPFAM" id="SSF69593">
    <property type="entry name" value="Glycerol-3-phosphate (1)-acyltransferase"/>
    <property type="match status" value="1"/>
</dbReference>
<keyword evidence="1" id="KW-0812">Transmembrane</keyword>
<dbReference type="GeneID" id="19880362"/>
<proteinExistence type="predicted"/>
<dbReference type="AlphaFoldDB" id="L2GQT2"/>
<evidence type="ECO:0000256" key="1">
    <source>
        <dbReference type="SAM" id="Phobius"/>
    </source>
</evidence>
<organism evidence="3 4">
    <name type="scientific">Vavraia culicis (isolate floridensis)</name>
    <name type="common">Microsporidian parasite</name>
    <dbReference type="NCBI Taxonomy" id="948595"/>
    <lineage>
        <taxon>Eukaryota</taxon>
        <taxon>Fungi</taxon>
        <taxon>Fungi incertae sedis</taxon>
        <taxon>Microsporidia</taxon>
        <taxon>Pleistophoridae</taxon>
        <taxon>Vavraia</taxon>
    </lineage>
</organism>
<gene>
    <name evidence="3" type="ORF">VCUG_02501</name>
</gene>
<evidence type="ECO:0000313" key="3">
    <source>
        <dbReference type="EMBL" id="ELA46006.1"/>
    </source>
</evidence>
<dbReference type="GO" id="GO:0016746">
    <property type="term" value="F:acyltransferase activity"/>
    <property type="evidence" value="ECO:0007669"/>
    <property type="project" value="UniProtKB-KW"/>
</dbReference>
<dbReference type="STRING" id="948595.L2GQT2"/>
<evidence type="ECO:0000313" key="4">
    <source>
        <dbReference type="Proteomes" id="UP000011081"/>
    </source>
</evidence>
<evidence type="ECO:0000259" key="2">
    <source>
        <dbReference type="SMART" id="SM00563"/>
    </source>
</evidence>
<dbReference type="OrthoDB" id="189226at2759"/>
<dbReference type="EMBL" id="GL877472">
    <property type="protein sequence ID" value="ELA46006.1"/>
    <property type="molecule type" value="Genomic_DNA"/>
</dbReference>